<gene>
    <name evidence="2" type="ORF">bsdtw1_00252</name>
</gene>
<dbReference type="Proteomes" id="UP000580568">
    <property type="component" value="Unassembled WGS sequence"/>
</dbReference>
<comment type="caution">
    <text evidence="2">The sequence shown here is derived from an EMBL/GenBank/DDBJ whole genome shotgun (WGS) entry which is preliminary data.</text>
</comment>
<dbReference type="EMBL" id="BLZR01000001">
    <property type="protein sequence ID" value="GFP74207.1"/>
    <property type="molecule type" value="Genomic_DNA"/>
</dbReference>
<evidence type="ECO:0000313" key="2">
    <source>
        <dbReference type="EMBL" id="GFP74207.1"/>
    </source>
</evidence>
<keyword evidence="1" id="KW-1133">Transmembrane helix</keyword>
<keyword evidence="1" id="KW-0472">Membrane</keyword>
<evidence type="ECO:0000256" key="1">
    <source>
        <dbReference type="SAM" id="Phobius"/>
    </source>
</evidence>
<sequence length="56" mass="6409">MFFITVPIITVAVIVFNGKEVFKFIKLSVLIIIMMIVGMCILIIVSPRLDYFLMIT</sequence>
<keyword evidence="3" id="KW-1185">Reference proteome</keyword>
<dbReference type="AlphaFoldDB" id="A0A6V8SAD0"/>
<evidence type="ECO:0000313" key="3">
    <source>
        <dbReference type="Proteomes" id="UP000580568"/>
    </source>
</evidence>
<organism evidence="2 3">
    <name type="scientific">Clostridium fungisolvens</name>
    <dbReference type="NCBI Taxonomy" id="1604897"/>
    <lineage>
        <taxon>Bacteria</taxon>
        <taxon>Bacillati</taxon>
        <taxon>Bacillota</taxon>
        <taxon>Clostridia</taxon>
        <taxon>Eubacteriales</taxon>
        <taxon>Clostridiaceae</taxon>
        <taxon>Clostridium</taxon>
    </lineage>
</organism>
<accession>A0A6V8SAD0</accession>
<reference evidence="2 3" key="1">
    <citation type="submission" date="2020-07" db="EMBL/GenBank/DDBJ databases">
        <title>A new beta-1,3-glucan-decomposing anaerobic bacterium isolated from anoxic soil subjected to biological soil disinfestation.</title>
        <authorList>
            <person name="Ueki A."/>
            <person name="Tonouchi A."/>
        </authorList>
    </citation>
    <scope>NUCLEOTIDE SEQUENCE [LARGE SCALE GENOMIC DNA]</scope>
    <source>
        <strain evidence="2 3">TW1</strain>
    </source>
</reference>
<protein>
    <submittedName>
        <fullName evidence="2">Uncharacterized protein</fullName>
    </submittedName>
</protein>
<feature type="transmembrane region" description="Helical" evidence="1">
    <location>
        <begin position="28"/>
        <end position="45"/>
    </location>
</feature>
<proteinExistence type="predicted"/>
<name>A0A6V8SAD0_9CLOT</name>
<keyword evidence="1" id="KW-0812">Transmembrane</keyword>